<dbReference type="PANTHER" id="PTHR21272:SF3">
    <property type="entry name" value="CATABOLIC 3-DEHYDROQUINASE"/>
    <property type="match status" value="1"/>
</dbReference>
<dbReference type="NCBIfam" id="NF003805">
    <property type="entry name" value="PRK05395.1-2"/>
    <property type="match status" value="1"/>
</dbReference>
<evidence type="ECO:0000313" key="11">
    <source>
        <dbReference type="EMBL" id="STO07880.1"/>
    </source>
</evidence>
<dbReference type="UniPathway" id="UPA00053">
    <property type="reaction ID" value="UER00086"/>
</dbReference>
<protein>
    <recommendedName>
        <fullName evidence="5 7">3-dehydroquinate dehydratase</fullName>
        <shortName evidence="7">3-dehydroquinase</shortName>
        <ecNumber evidence="5 7">4.2.1.10</ecNumber>
    </recommendedName>
    <alternativeName>
        <fullName evidence="7">Type II DHQase</fullName>
    </alternativeName>
</protein>
<feature type="binding site" evidence="7 9">
    <location>
        <position position="84"/>
    </location>
    <ligand>
        <name>substrate</name>
    </ligand>
</feature>
<feature type="binding site" evidence="7 9">
    <location>
        <position position="108"/>
    </location>
    <ligand>
        <name>substrate</name>
    </ligand>
</feature>
<dbReference type="GO" id="GO:0003855">
    <property type="term" value="F:3-dehydroquinate dehydratase activity"/>
    <property type="evidence" value="ECO:0007669"/>
    <property type="project" value="UniProtKB-UniRule"/>
</dbReference>
<comment type="function">
    <text evidence="7">Catalyzes a trans-dehydration via an enolate intermediate.</text>
</comment>
<dbReference type="AlphaFoldDB" id="A0A377FSU9"/>
<reference evidence="11 12" key="1">
    <citation type="submission" date="2018-06" db="EMBL/GenBank/DDBJ databases">
        <authorList>
            <consortium name="Pathogen Informatics"/>
            <person name="Doyle S."/>
        </authorList>
    </citation>
    <scope>NUCLEOTIDE SEQUENCE [LARGE SCALE GENOMIC DNA]</scope>
    <source>
        <strain evidence="11 12">NCTC13163</strain>
    </source>
</reference>
<keyword evidence="7" id="KW-0057">Aromatic amino acid biosynthesis</keyword>
<name>A0A377FSU9_9BACL</name>
<dbReference type="PROSITE" id="PS01029">
    <property type="entry name" value="DEHYDROQUINASE_II"/>
    <property type="match status" value="1"/>
</dbReference>
<dbReference type="PANTHER" id="PTHR21272">
    <property type="entry name" value="CATABOLIC 3-DEHYDROQUINASE"/>
    <property type="match status" value="1"/>
</dbReference>
<organism evidence="11 12">
    <name type="scientific">Exiguobacterium aurantiacum</name>
    <dbReference type="NCBI Taxonomy" id="33987"/>
    <lineage>
        <taxon>Bacteria</taxon>
        <taxon>Bacillati</taxon>
        <taxon>Bacillota</taxon>
        <taxon>Bacilli</taxon>
        <taxon>Bacillales</taxon>
        <taxon>Bacillales Family XII. Incertae Sedis</taxon>
        <taxon>Exiguobacterium</taxon>
    </lineage>
</organism>
<dbReference type="EMBL" id="UGGP01000001">
    <property type="protein sequence ID" value="STO07880.1"/>
    <property type="molecule type" value="Genomic_DNA"/>
</dbReference>
<dbReference type="Proteomes" id="UP000254060">
    <property type="component" value="Unassembled WGS sequence"/>
</dbReference>
<dbReference type="GO" id="GO:0008652">
    <property type="term" value="P:amino acid biosynthetic process"/>
    <property type="evidence" value="ECO:0007669"/>
    <property type="project" value="UniProtKB-KW"/>
</dbReference>
<evidence type="ECO:0000256" key="5">
    <source>
        <dbReference type="ARBA" id="ARBA00012060"/>
    </source>
</evidence>
<feature type="binding site" evidence="7 9">
    <location>
        <begin position="98"/>
        <end position="99"/>
    </location>
    <ligand>
        <name>substrate</name>
    </ligand>
</feature>
<dbReference type="Gene3D" id="3.40.50.9100">
    <property type="entry name" value="Dehydroquinase, class II"/>
    <property type="match status" value="1"/>
</dbReference>
<evidence type="ECO:0000256" key="3">
    <source>
        <dbReference type="ARBA" id="ARBA00011037"/>
    </source>
</evidence>
<dbReference type="CDD" id="cd00466">
    <property type="entry name" value="DHQase_II"/>
    <property type="match status" value="1"/>
</dbReference>
<dbReference type="NCBIfam" id="NF003806">
    <property type="entry name" value="PRK05395.1-3"/>
    <property type="match status" value="1"/>
</dbReference>
<feature type="binding site" evidence="7 9">
    <location>
        <position position="71"/>
    </location>
    <ligand>
        <name>substrate</name>
    </ligand>
</feature>
<comment type="similarity">
    <text evidence="3 7">Belongs to the type-II 3-dehydroquinase family.</text>
</comment>
<evidence type="ECO:0000256" key="6">
    <source>
        <dbReference type="ARBA" id="ARBA00023239"/>
    </source>
</evidence>
<dbReference type="NCBIfam" id="TIGR01088">
    <property type="entry name" value="aroQ"/>
    <property type="match status" value="1"/>
</dbReference>
<dbReference type="EC" id="4.2.1.10" evidence="5 7"/>
<evidence type="ECO:0000256" key="8">
    <source>
        <dbReference type="PIRSR" id="PIRSR001399-1"/>
    </source>
</evidence>
<comment type="subunit">
    <text evidence="4 7">Homododecamer.</text>
</comment>
<sequence>MRILVLNGPNLNLLGLREPDVYGDVSLKGLASALLLAAPQEVEFTFIQSNHEGELIDALHDAFDYEGVIFNAGAYTHTSIALRDAIAAIPAPVVEVHISNVHAREPFRHESKLAGVCLGVISGFGLTSYTLALHALIEHWRNRHD</sequence>
<evidence type="ECO:0000256" key="2">
    <source>
        <dbReference type="ARBA" id="ARBA00004902"/>
    </source>
</evidence>
<accession>A0A377FSU9</accession>
<dbReference type="NCBIfam" id="NF003807">
    <property type="entry name" value="PRK05395.1-4"/>
    <property type="match status" value="1"/>
</dbReference>
<dbReference type="GO" id="GO:0009073">
    <property type="term" value="P:aromatic amino acid family biosynthetic process"/>
    <property type="evidence" value="ECO:0007669"/>
    <property type="project" value="UniProtKB-KW"/>
</dbReference>
<dbReference type="InterPro" id="IPR036441">
    <property type="entry name" value="DHquinase_II_sf"/>
</dbReference>
<gene>
    <name evidence="7 11" type="primary">aroQ</name>
    <name evidence="11" type="ORF">NCTC13163_01241</name>
</gene>
<dbReference type="GO" id="GO:0019631">
    <property type="term" value="P:quinate catabolic process"/>
    <property type="evidence" value="ECO:0007669"/>
    <property type="project" value="TreeGrafter"/>
</dbReference>
<comment type="pathway">
    <text evidence="2 7">Metabolic intermediate biosynthesis; chorismate biosynthesis; chorismate from D-erythrose 4-phosphate and phosphoenolpyruvate: step 3/7.</text>
</comment>
<evidence type="ECO:0000256" key="1">
    <source>
        <dbReference type="ARBA" id="ARBA00001864"/>
    </source>
</evidence>
<dbReference type="RefSeq" id="WP_029334792.1">
    <property type="nucleotide sequence ID" value="NZ_UGGP01000001.1"/>
</dbReference>
<dbReference type="InterPro" id="IPR018509">
    <property type="entry name" value="DHquinase_II_CS"/>
</dbReference>
<dbReference type="PIRSF" id="PIRSF001399">
    <property type="entry name" value="DHquinase_II"/>
    <property type="match status" value="1"/>
</dbReference>
<evidence type="ECO:0000256" key="10">
    <source>
        <dbReference type="PIRSR" id="PIRSR001399-3"/>
    </source>
</evidence>
<dbReference type="GO" id="GO:0009423">
    <property type="term" value="P:chorismate biosynthetic process"/>
    <property type="evidence" value="ECO:0007669"/>
    <property type="project" value="UniProtKB-UniRule"/>
</dbReference>
<feature type="site" description="Transition state stabilizer" evidence="7 10">
    <location>
        <position position="17"/>
    </location>
</feature>
<dbReference type="Pfam" id="PF01220">
    <property type="entry name" value="DHquinase_II"/>
    <property type="match status" value="1"/>
</dbReference>
<keyword evidence="7" id="KW-0028">Amino-acid biosynthesis</keyword>
<feature type="binding site" evidence="7 9">
    <location>
        <position position="77"/>
    </location>
    <ligand>
        <name>substrate</name>
    </ligand>
</feature>
<dbReference type="HAMAP" id="MF_00169">
    <property type="entry name" value="AroQ"/>
    <property type="match status" value="1"/>
</dbReference>
<evidence type="ECO:0000256" key="9">
    <source>
        <dbReference type="PIRSR" id="PIRSR001399-2"/>
    </source>
</evidence>
<comment type="catalytic activity">
    <reaction evidence="1 7">
        <text>3-dehydroquinate = 3-dehydroshikimate + H2O</text>
        <dbReference type="Rhea" id="RHEA:21096"/>
        <dbReference type="ChEBI" id="CHEBI:15377"/>
        <dbReference type="ChEBI" id="CHEBI:16630"/>
        <dbReference type="ChEBI" id="CHEBI:32364"/>
        <dbReference type="EC" id="4.2.1.10"/>
    </reaction>
</comment>
<dbReference type="OrthoDB" id="9790793at2"/>
<feature type="active site" description="Proton donor" evidence="7 8">
    <location>
        <position position="97"/>
    </location>
</feature>
<proteinExistence type="inferred from homology"/>
<feature type="active site" description="Proton acceptor" evidence="7 8">
    <location>
        <position position="22"/>
    </location>
</feature>
<dbReference type="SUPFAM" id="SSF52304">
    <property type="entry name" value="Type II 3-dehydroquinate dehydratase"/>
    <property type="match status" value="1"/>
</dbReference>
<evidence type="ECO:0000256" key="7">
    <source>
        <dbReference type="HAMAP-Rule" id="MF_00169"/>
    </source>
</evidence>
<evidence type="ECO:0000313" key="12">
    <source>
        <dbReference type="Proteomes" id="UP000254060"/>
    </source>
</evidence>
<dbReference type="STRING" id="1397694.GCA_000702585_01745"/>
<evidence type="ECO:0000256" key="4">
    <source>
        <dbReference type="ARBA" id="ARBA00011193"/>
    </source>
</evidence>
<keyword evidence="6 7" id="KW-0456">Lyase</keyword>
<dbReference type="InterPro" id="IPR001874">
    <property type="entry name" value="DHquinase_II"/>
</dbReference>